<name>A0A397SI63_9GLOM</name>
<organism evidence="1 2">
    <name type="scientific">Glomus cerebriforme</name>
    <dbReference type="NCBI Taxonomy" id="658196"/>
    <lineage>
        <taxon>Eukaryota</taxon>
        <taxon>Fungi</taxon>
        <taxon>Fungi incertae sedis</taxon>
        <taxon>Mucoromycota</taxon>
        <taxon>Glomeromycotina</taxon>
        <taxon>Glomeromycetes</taxon>
        <taxon>Glomerales</taxon>
        <taxon>Glomeraceae</taxon>
        <taxon>Glomus</taxon>
    </lineage>
</organism>
<reference evidence="1 2" key="1">
    <citation type="submission" date="2018-06" db="EMBL/GenBank/DDBJ databases">
        <title>Comparative genomics reveals the genomic features of Rhizophagus irregularis, R. cerebriforme, R. diaphanum and Gigaspora rosea, and their symbiotic lifestyle signature.</title>
        <authorList>
            <person name="Morin E."/>
            <person name="San Clemente H."/>
            <person name="Chen E.C.H."/>
            <person name="De La Providencia I."/>
            <person name="Hainaut M."/>
            <person name="Kuo A."/>
            <person name="Kohler A."/>
            <person name="Murat C."/>
            <person name="Tang N."/>
            <person name="Roy S."/>
            <person name="Loubradou J."/>
            <person name="Henrissat B."/>
            <person name="Grigoriev I.V."/>
            <person name="Corradi N."/>
            <person name="Roux C."/>
            <person name="Martin F.M."/>
        </authorList>
    </citation>
    <scope>NUCLEOTIDE SEQUENCE [LARGE SCALE GENOMIC DNA]</scope>
    <source>
        <strain evidence="1 2">DAOM 227022</strain>
    </source>
</reference>
<comment type="caution">
    <text evidence="1">The sequence shown here is derived from an EMBL/GenBank/DDBJ whole genome shotgun (WGS) entry which is preliminary data.</text>
</comment>
<gene>
    <name evidence="1" type="ORF">C1645_833488</name>
</gene>
<sequence length="88" mass="10479">MIDNDDDVNREDFESDLDKIEIENFFNNLPKSNDIIKYFQILDYEDDDDDDDNDKIFSILVKNAISGLKIFINYFKQQNNSEFNVKDL</sequence>
<evidence type="ECO:0000313" key="2">
    <source>
        <dbReference type="Proteomes" id="UP000265703"/>
    </source>
</evidence>
<evidence type="ECO:0000313" key="1">
    <source>
        <dbReference type="EMBL" id="RIA83647.1"/>
    </source>
</evidence>
<protein>
    <submittedName>
        <fullName evidence="1">Uncharacterized protein</fullName>
    </submittedName>
</protein>
<dbReference type="AlphaFoldDB" id="A0A397SI63"/>
<dbReference type="STRING" id="658196.A0A397SI63"/>
<proteinExistence type="predicted"/>
<accession>A0A397SI63</accession>
<dbReference type="Proteomes" id="UP000265703">
    <property type="component" value="Unassembled WGS sequence"/>
</dbReference>
<keyword evidence="2" id="KW-1185">Reference proteome</keyword>
<dbReference type="EMBL" id="QKYT01000553">
    <property type="protein sequence ID" value="RIA83647.1"/>
    <property type="molecule type" value="Genomic_DNA"/>
</dbReference>